<proteinExistence type="predicted"/>
<name>A0A7J8TAT7_GOSDV</name>
<gene>
    <name evidence="1" type="ORF">Godav_024476</name>
</gene>
<dbReference type="EMBL" id="JABFAC010241386">
    <property type="protein sequence ID" value="MBA0635300.1"/>
    <property type="molecule type" value="Genomic_DNA"/>
</dbReference>
<dbReference type="Proteomes" id="UP000593561">
    <property type="component" value="Unassembled WGS sequence"/>
</dbReference>
<dbReference type="AlphaFoldDB" id="A0A7J8TAT7"/>
<evidence type="ECO:0000313" key="1">
    <source>
        <dbReference type="EMBL" id="MBA0635300.1"/>
    </source>
</evidence>
<organism evidence="1 2">
    <name type="scientific">Gossypium davidsonii</name>
    <name type="common">Davidson's cotton</name>
    <name type="synonym">Gossypium klotzschianum subsp. davidsonii</name>
    <dbReference type="NCBI Taxonomy" id="34287"/>
    <lineage>
        <taxon>Eukaryota</taxon>
        <taxon>Viridiplantae</taxon>
        <taxon>Streptophyta</taxon>
        <taxon>Embryophyta</taxon>
        <taxon>Tracheophyta</taxon>
        <taxon>Spermatophyta</taxon>
        <taxon>Magnoliopsida</taxon>
        <taxon>eudicotyledons</taxon>
        <taxon>Gunneridae</taxon>
        <taxon>Pentapetalae</taxon>
        <taxon>rosids</taxon>
        <taxon>malvids</taxon>
        <taxon>Malvales</taxon>
        <taxon>Malvaceae</taxon>
        <taxon>Malvoideae</taxon>
        <taxon>Gossypium</taxon>
    </lineage>
</organism>
<keyword evidence="2" id="KW-1185">Reference proteome</keyword>
<comment type="caution">
    <text evidence="1">The sequence shown here is derived from an EMBL/GenBank/DDBJ whole genome shotgun (WGS) entry which is preliminary data.</text>
</comment>
<sequence length="48" mass="5566">MCRNPFEEVFLSRLITLINRGFLLSMRNSLCFVSVAEEWGIISKNVKC</sequence>
<reference evidence="1 2" key="1">
    <citation type="journal article" date="2019" name="Genome Biol. Evol.">
        <title>Insights into the evolution of the New World diploid cottons (Gossypium, subgenus Houzingenia) based on genome sequencing.</title>
        <authorList>
            <person name="Grover C.E."/>
            <person name="Arick M.A. 2nd"/>
            <person name="Thrash A."/>
            <person name="Conover J.L."/>
            <person name="Sanders W.S."/>
            <person name="Peterson D.G."/>
            <person name="Frelichowski J.E."/>
            <person name="Scheffler J.A."/>
            <person name="Scheffler B.E."/>
            <person name="Wendel J.F."/>
        </authorList>
    </citation>
    <scope>NUCLEOTIDE SEQUENCE [LARGE SCALE GENOMIC DNA]</scope>
    <source>
        <strain evidence="1">27</strain>
        <tissue evidence="1">Leaf</tissue>
    </source>
</reference>
<accession>A0A7J8TAT7</accession>
<protein>
    <submittedName>
        <fullName evidence="1">Uncharacterized protein</fullName>
    </submittedName>
</protein>
<evidence type="ECO:0000313" key="2">
    <source>
        <dbReference type="Proteomes" id="UP000593561"/>
    </source>
</evidence>